<protein>
    <submittedName>
        <fullName evidence="1">Uncharacterized protein</fullName>
    </submittedName>
</protein>
<evidence type="ECO:0000313" key="1">
    <source>
        <dbReference type="EMBL" id="KAK4220816.1"/>
    </source>
</evidence>
<name>A0AAN6YMP1_9PEZI</name>
<gene>
    <name evidence="1" type="ORF">QBC38DRAFT_524682</name>
</gene>
<comment type="caution">
    <text evidence="1">The sequence shown here is derived from an EMBL/GenBank/DDBJ whole genome shotgun (WGS) entry which is preliminary data.</text>
</comment>
<dbReference type="Proteomes" id="UP001301958">
    <property type="component" value="Unassembled WGS sequence"/>
</dbReference>
<dbReference type="EMBL" id="MU865634">
    <property type="protein sequence ID" value="KAK4220816.1"/>
    <property type="molecule type" value="Genomic_DNA"/>
</dbReference>
<organism evidence="1 2">
    <name type="scientific">Podospora fimiseda</name>
    <dbReference type="NCBI Taxonomy" id="252190"/>
    <lineage>
        <taxon>Eukaryota</taxon>
        <taxon>Fungi</taxon>
        <taxon>Dikarya</taxon>
        <taxon>Ascomycota</taxon>
        <taxon>Pezizomycotina</taxon>
        <taxon>Sordariomycetes</taxon>
        <taxon>Sordariomycetidae</taxon>
        <taxon>Sordariales</taxon>
        <taxon>Podosporaceae</taxon>
        <taxon>Podospora</taxon>
    </lineage>
</organism>
<dbReference type="AlphaFoldDB" id="A0AAN6YMP1"/>
<reference evidence="1" key="2">
    <citation type="submission" date="2023-05" db="EMBL/GenBank/DDBJ databases">
        <authorList>
            <consortium name="Lawrence Berkeley National Laboratory"/>
            <person name="Steindorff A."/>
            <person name="Hensen N."/>
            <person name="Bonometti L."/>
            <person name="Westerberg I."/>
            <person name="Brannstrom I.O."/>
            <person name="Guillou S."/>
            <person name="Cros-Aarteil S."/>
            <person name="Calhoun S."/>
            <person name="Haridas S."/>
            <person name="Kuo A."/>
            <person name="Mondo S."/>
            <person name="Pangilinan J."/>
            <person name="Riley R."/>
            <person name="Labutti K."/>
            <person name="Andreopoulos B."/>
            <person name="Lipzen A."/>
            <person name="Chen C."/>
            <person name="Yanf M."/>
            <person name="Daum C."/>
            <person name="Ng V."/>
            <person name="Clum A."/>
            <person name="Ohm R."/>
            <person name="Martin F."/>
            <person name="Silar P."/>
            <person name="Natvig D."/>
            <person name="Lalanne C."/>
            <person name="Gautier V."/>
            <person name="Ament-Velasquez S.L."/>
            <person name="Kruys A."/>
            <person name="Hutchinson M.I."/>
            <person name="Powell A.J."/>
            <person name="Barry K."/>
            <person name="Miller A.N."/>
            <person name="Grigoriev I.V."/>
            <person name="Debuchy R."/>
            <person name="Gladieux P."/>
            <person name="Thoren M.H."/>
            <person name="Johannesson H."/>
        </authorList>
    </citation>
    <scope>NUCLEOTIDE SEQUENCE</scope>
    <source>
        <strain evidence="1">CBS 990.96</strain>
    </source>
</reference>
<keyword evidence="2" id="KW-1185">Reference proteome</keyword>
<accession>A0AAN6YMP1</accession>
<reference evidence="1" key="1">
    <citation type="journal article" date="2023" name="Mol. Phylogenet. Evol.">
        <title>Genome-scale phylogeny and comparative genomics of the fungal order Sordariales.</title>
        <authorList>
            <person name="Hensen N."/>
            <person name="Bonometti L."/>
            <person name="Westerberg I."/>
            <person name="Brannstrom I.O."/>
            <person name="Guillou S."/>
            <person name="Cros-Aarteil S."/>
            <person name="Calhoun S."/>
            <person name="Haridas S."/>
            <person name="Kuo A."/>
            <person name="Mondo S."/>
            <person name="Pangilinan J."/>
            <person name="Riley R."/>
            <person name="LaButti K."/>
            <person name="Andreopoulos B."/>
            <person name="Lipzen A."/>
            <person name="Chen C."/>
            <person name="Yan M."/>
            <person name="Daum C."/>
            <person name="Ng V."/>
            <person name="Clum A."/>
            <person name="Steindorff A."/>
            <person name="Ohm R.A."/>
            <person name="Martin F."/>
            <person name="Silar P."/>
            <person name="Natvig D.O."/>
            <person name="Lalanne C."/>
            <person name="Gautier V."/>
            <person name="Ament-Velasquez S.L."/>
            <person name="Kruys A."/>
            <person name="Hutchinson M.I."/>
            <person name="Powell A.J."/>
            <person name="Barry K."/>
            <person name="Miller A.N."/>
            <person name="Grigoriev I.V."/>
            <person name="Debuchy R."/>
            <person name="Gladieux P."/>
            <person name="Hiltunen Thoren M."/>
            <person name="Johannesson H."/>
        </authorList>
    </citation>
    <scope>NUCLEOTIDE SEQUENCE</scope>
    <source>
        <strain evidence="1">CBS 990.96</strain>
    </source>
</reference>
<proteinExistence type="predicted"/>
<sequence length="210" mass="23325">MAEVARLSGLLAENGRREVDEAGVWVEDEVQVEVNEEEEEESENSIVFITDDMNLPQNMKMGQASLPPGVHRGYWSKVFKRAHSLETRGRSAEAKASAKEGNTVLKRALIVIIKDIAESVVPGGGTAVSNKRKCLLETTQSLSPESEFVQWLNEKYGIKVWNSKWGTAPPDVMFWACLMKTAVWDAGAVPMVSRLSRSSFKLIGIMNRLD</sequence>
<evidence type="ECO:0000313" key="2">
    <source>
        <dbReference type="Proteomes" id="UP001301958"/>
    </source>
</evidence>